<dbReference type="InParanoid" id="A0A540VMI6"/>
<accession>A0A540VMI6</accession>
<dbReference type="Pfam" id="PF00350">
    <property type="entry name" value="Dynamin_N"/>
    <property type="match status" value="2"/>
</dbReference>
<keyword evidence="4" id="KW-1133">Transmembrane helix</keyword>
<dbReference type="PANTHER" id="PTHR43681:SF1">
    <property type="entry name" value="SARCALUMENIN"/>
    <property type="match status" value="1"/>
</dbReference>
<keyword evidence="4" id="KW-0472">Membrane</keyword>
<keyword evidence="4" id="KW-0812">Transmembrane</keyword>
<gene>
    <name evidence="6" type="ORF">FKZ61_00915</name>
</gene>
<keyword evidence="2" id="KW-0342">GTP-binding</keyword>
<dbReference type="GO" id="GO:0005525">
    <property type="term" value="F:GTP binding"/>
    <property type="evidence" value="ECO:0007669"/>
    <property type="project" value="UniProtKB-KW"/>
</dbReference>
<dbReference type="Gene3D" id="3.40.50.300">
    <property type="entry name" value="P-loop containing nucleotide triphosphate hydrolases"/>
    <property type="match status" value="1"/>
</dbReference>
<feature type="domain" description="Dynamin N-terminal" evidence="5">
    <location>
        <begin position="139"/>
        <end position="204"/>
    </location>
</feature>
<dbReference type="InterPro" id="IPR045063">
    <property type="entry name" value="Dynamin_N"/>
</dbReference>
<sequence length="612" mass="70016">MSAVVFTPDCSRGWRSSPGWRTALQRILNQEYDQLIRRERALLENLRVLLARIDAPDEDLDLLKRSLQQLEELFLLVVVGEFNAGKTAFINALLGKRLLEEGVTPTTSRIHLLRYGDPPGQEPSGDDYLIVHVPVEWLREINVVDTPGTNAVIQRHQQITEHFIPRSDLVLFVTSADRPFSESERLFLERIRQWGKKVVIVVNKIDLIEEPADREQILAFVRENARELLGTEPEIFAVSARLALQARNGADAPDPRLWQASQFGPLEEYILRRLDAGERLRLKLENPIGVAAHLIDRYSELVRRRQELLRGDFETLDVIEEQLAAYQEDMRRDFKYQSSRVDNVLYAMAERGDRFFDETLRLGRILDLVNAEKVRGEFERQVVGDTSREIERHVNELIDWLVDRDYRQWRDIMEYLNRRATQHADRIVGQMGSDFEFNRQAMIASVGRAAQQVVEGYDREAESLKLAQEVQRAIIQTAAVEAGALGLGALLVALLQTTLLDITGILGASAVAALGLYVLPYRRSKVKAALRERINELRAQLNAALTRQFEDELGRSVQRIREAIAPYTRFVRVEREKLERLERDLQAARQELAEIRRLLQAAAPASASSAPR</sequence>
<dbReference type="InterPro" id="IPR027417">
    <property type="entry name" value="P-loop_NTPase"/>
</dbReference>
<evidence type="ECO:0000256" key="3">
    <source>
        <dbReference type="SAM" id="Coils"/>
    </source>
</evidence>
<dbReference type="Proteomes" id="UP000317371">
    <property type="component" value="Unassembled WGS sequence"/>
</dbReference>
<evidence type="ECO:0000313" key="7">
    <source>
        <dbReference type="Proteomes" id="UP000317371"/>
    </source>
</evidence>
<evidence type="ECO:0000256" key="1">
    <source>
        <dbReference type="ARBA" id="ARBA00022741"/>
    </source>
</evidence>
<proteinExistence type="predicted"/>
<evidence type="ECO:0000256" key="4">
    <source>
        <dbReference type="SAM" id="Phobius"/>
    </source>
</evidence>
<keyword evidence="3" id="KW-0175">Coiled coil</keyword>
<keyword evidence="7" id="KW-1185">Reference proteome</keyword>
<feature type="transmembrane region" description="Helical" evidence="4">
    <location>
        <begin position="502"/>
        <end position="521"/>
    </location>
</feature>
<organism evidence="6 7">
    <name type="scientific">Litorilinea aerophila</name>
    <dbReference type="NCBI Taxonomy" id="1204385"/>
    <lineage>
        <taxon>Bacteria</taxon>
        <taxon>Bacillati</taxon>
        <taxon>Chloroflexota</taxon>
        <taxon>Caldilineae</taxon>
        <taxon>Caldilineales</taxon>
        <taxon>Caldilineaceae</taxon>
        <taxon>Litorilinea</taxon>
    </lineage>
</organism>
<keyword evidence="1" id="KW-0547">Nucleotide-binding</keyword>
<dbReference type="CDD" id="cd09912">
    <property type="entry name" value="DLP_2"/>
    <property type="match status" value="1"/>
</dbReference>
<comment type="caution">
    <text evidence="6">The sequence shown here is derived from an EMBL/GenBank/DDBJ whole genome shotgun (WGS) entry which is preliminary data.</text>
</comment>
<dbReference type="InterPro" id="IPR005225">
    <property type="entry name" value="Small_GTP-bd"/>
</dbReference>
<evidence type="ECO:0000256" key="2">
    <source>
        <dbReference type="ARBA" id="ARBA00023134"/>
    </source>
</evidence>
<name>A0A540VMI6_9CHLR</name>
<dbReference type="PANTHER" id="PTHR43681">
    <property type="entry name" value="TRANSMEMBRANE GTPASE FZO"/>
    <property type="match status" value="1"/>
</dbReference>
<feature type="domain" description="Dynamin N-terminal" evidence="5">
    <location>
        <begin position="76"/>
        <end position="121"/>
    </location>
</feature>
<dbReference type="OrthoDB" id="9816479at2"/>
<evidence type="ECO:0000259" key="5">
    <source>
        <dbReference type="Pfam" id="PF00350"/>
    </source>
</evidence>
<feature type="coiled-coil region" evidence="3">
    <location>
        <begin position="571"/>
        <end position="598"/>
    </location>
</feature>
<dbReference type="AlphaFoldDB" id="A0A540VMI6"/>
<dbReference type="NCBIfam" id="TIGR00231">
    <property type="entry name" value="small_GTP"/>
    <property type="match status" value="1"/>
</dbReference>
<dbReference type="InterPro" id="IPR051943">
    <property type="entry name" value="TRAFAC_Dynamin-like_GTPase"/>
</dbReference>
<evidence type="ECO:0000313" key="6">
    <source>
        <dbReference type="EMBL" id="TQE97971.1"/>
    </source>
</evidence>
<reference evidence="6 7" key="1">
    <citation type="submission" date="2019-06" db="EMBL/GenBank/DDBJ databases">
        <title>Genome sequence of Litorilinea aerophila BAA-2444.</title>
        <authorList>
            <person name="Maclea K.S."/>
            <person name="Maurais E.G."/>
            <person name="Iannazzi L.C."/>
        </authorList>
    </citation>
    <scope>NUCLEOTIDE SEQUENCE [LARGE SCALE GENOMIC DNA]</scope>
    <source>
        <strain evidence="6 7">ATCC BAA-2444</strain>
    </source>
</reference>
<dbReference type="EMBL" id="VIGC01000001">
    <property type="protein sequence ID" value="TQE97971.1"/>
    <property type="molecule type" value="Genomic_DNA"/>
</dbReference>
<dbReference type="SUPFAM" id="SSF52540">
    <property type="entry name" value="P-loop containing nucleoside triphosphate hydrolases"/>
    <property type="match status" value="1"/>
</dbReference>
<protein>
    <submittedName>
        <fullName evidence="6">GTP-binding protein</fullName>
    </submittedName>
</protein>